<comment type="function">
    <text evidence="8 10 11">Involved in peptidoglycan biosynthesis. Transports lipid-linked peptidoglycan precursors from the inner to the outer leaflet of the cytoplasmic membrane.</text>
</comment>
<dbReference type="GO" id="GO:0071555">
    <property type="term" value="P:cell wall organization"/>
    <property type="evidence" value="ECO:0007669"/>
    <property type="project" value="UniProtKB-UniRule"/>
</dbReference>
<dbReference type="PANTHER" id="PTHR47019:SF1">
    <property type="entry name" value="LIPID II FLIPPASE MURJ"/>
    <property type="match status" value="1"/>
</dbReference>
<feature type="transmembrane region" description="Helical" evidence="10">
    <location>
        <begin position="493"/>
        <end position="514"/>
    </location>
</feature>
<keyword evidence="13" id="KW-1185">Reference proteome</keyword>
<dbReference type="UniPathway" id="UPA00219"/>
<feature type="transmembrane region" description="Helical" evidence="10">
    <location>
        <begin position="364"/>
        <end position="385"/>
    </location>
</feature>
<dbReference type="InterPro" id="IPR051050">
    <property type="entry name" value="Lipid_II_flippase_MurJ/MviN"/>
</dbReference>
<feature type="transmembrane region" description="Helical" evidence="10">
    <location>
        <begin position="397"/>
        <end position="417"/>
    </location>
</feature>
<reference evidence="12 13" key="1">
    <citation type="submission" date="2019-07" db="EMBL/GenBank/DDBJ databases">
        <title>Reclasification of Spiribacter aquaticus.</title>
        <authorList>
            <person name="Leon M.J."/>
            <person name="Sanchez-Porro C."/>
            <person name="Ventosa A."/>
        </authorList>
    </citation>
    <scope>NUCLEOTIDE SEQUENCE [LARGE SCALE GENOMIC DNA]</scope>
    <source>
        <strain evidence="12 13">SP30</strain>
    </source>
</reference>
<feature type="transmembrane region" description="Helical" evidence="10">
    <location>
        <begin position="423"/>
        <end position="442"/>
    </location>
</feature>
<feature type="transmembrane region" description="Helical" evidence="10">
    <location>
        <begin position="257"/>
        <end position="278"/>
    </location>
</feature>
<sequence length="526" mass="55906">MSTHNAIRPAARLWQSVMTFGSWTLVSRVMGLARDIVLGVIFGPSAATDAFFVAFKIPNFLRRLFAEGAFQQAFVPVLADARQHGGDAAVRQLLGRVSGCLAVILLVMTGLAMLGSPVLVRVFAPGFVDQPDQLALTAEMLRLTFPYLLLIALTAAAAAVLNTYQSFGPPAFAPVLLNLCLVAAAIGVAPRLEVGVMALALAVPVAGALQLAVQLPFLWRRGVLAAPWPRWSDPGVRRILRLMGPTLFSTSVQQINLLLDTILASFLVVGSISWLYWSDRLMEFPLGVFGIALGTVILPRLSAQHAEASPERFNATLDWALRLALVIIAPATLGLIALASPLLATLFGYGEFGAADVEAAHWSLMAYGIGLFGFVLVKVLVPGYFSRQDTRGPVRCAVIAMGVNMVLSLSLVALLIGTGIAHAGLALATGLAAWVNAALLLRGLRRQGIYQPLPGWGRLSRRVLAALLAMAFSLQAAAGEPALWLALDAPLRIAWLAGVIVLGAGVYGLVLWLLGVRPGEFREPPA</sequence>
<comment type="pathway">
    <text evidence="10">Cell wall biogenesis; peptidoglycan biosynthesis.</text>
</comment>
<feature type="transmembrane region" description="Helical" evidence="10">
    <location>
        <begin position="101"/>
        <end position="124"/>
    </location>
</feature>
<protein>
    <recommendedName>
        <fullName evidence="10">Probable lipid II flippase MurJ</fullName>
    </recommendedName>
</protein>
<feature type="transmembrane region" description="Helical" evidence="10">
    <location>
        <begin position="144"/>
        <end position="164"/>
    </location>
</feature>
<dbReference type="Proteomes" id="UP000316688">
    <property type="component" value="Unassembled WGS sequence"/>
</dbReference>
<dbReference type="GO" id="GO:0005886">
    <property type="term" value="C:plasma membrane"/>
    <property type="evidence" value="ECO:0007669"/>
    <property type="project" value="UniProtKB-SubCell"/>
</dbReference>
<proteinExistence type="inferred from homology"/>
<evidence type="ECO:0000256" key="6">
    <source>
        <dbReference type="ARBA" id="ARBA00022989"/>
    </source>
</evidence>
<organism evidence="12 13">
    <name type="scientific">Spiribacter aquaticus</name>
    <dbReference type="NCBI Taxonomy" id="1935996"/>
    <lineage>
        <taxon>Bacteria</taxon>
        <taxon>Pseudomonadati</taxon>
        <taxon>Pseudomonadota</taxon>
        <taxon>Gammaproteobacteria</taxon>
        <taxon>Chromatiales</taxon>
        <taxon>Ectothiorhodospiraceae</taxon>
        <taxon>Spiribacter</taxon>
    </lineage>
</organism>
<dbReference type="Pfam" id="PF03023">
    <property type="entry name" value="MurJ"/>
    <property type="match status" value="1"/>
</dbReference>
<dbReference type="HAMAP" id="MF_02078">
    <property type="entry name" value="MurJ_MviN"/>
    <property type="match status" value="1"/>
</dbReference>
<dbReference type="GO" id="GO:0009252">
    <property type="term" value="P:peptidoglycan biosynthetic process"/>
    <property type="evidence" value="ECO:0007669"/>
    <property type="project" value="UniProtKB-UniRule"/>
</dbReference>
<dbReference type="PRINTS" id="PR01806">
    <property type="entry name" value="VIRFACTRMVIN"/>
</dbReference>
<evidence type="ECO:0000313" key="12">
    <source>
        <dbReference type="EMBL" id="TVO64481.1"/>
    </source>
</evidence>
<comment type="subcellular location">
    <subcellularLocation>
        <location evidence="10">Cell inner membrane</location>
        <topology evidence="10">Multi-pass membrane protein</topology>
    </subcellularLocation>
    <subcellularLocation>
        <location evidence="1">Cell membrane</location>
        <topology evidence="1">Multi-pass membrane protein</topology>
    </subcellularLocation>
</comment>
<comment type="similarity">
    <text evidence="9 10 11">Belongs to the MurJ/MviN family.</text>
</comment>
<evidence type="ECO:0000256" key="11">
    <source>
        <dbReference type="PIRNR" id="PIRNR002869"/>
    </source>
</evidence>
<keyword evidence="4 10" id="KW-0133">Cell shape</keyword>
<dbReference type="RefSeq" id="WP_144348059.1">
    <property type="nucleotide sequence ID" value="NZ_VMKP01000003.1"/>
</dbReference>
<keyword evidence="5 10" id="KW-0573">Peptidoglycan synthesis</keyword>
<feature type="transmembrane region" description="Helical" evidence="10">
    <location>
        <begin position="12"/>
        <end position="30"/>
    </location>
</feature>
<evidence type="ECO:0000256" key="7">
    <source>
        <dbReference type="ARBA" id="ARBA00023136"/>
    </source>
</evidence>
<dbReference type="NCBIfam" id="TIGR01695">
    <property type="entry name" value="murJ_mviN"/>
    <property type="match status" value="1"/>
</dbReference>
<feature type="transmembrane region" description="Helical" evidence="10">
    <location>
        <begin position="171"/>
        <end position="190"/>
    </location>
</feature>
<keyword evidence="10 11" id="KW-0813">Transport</keyword>
<dbReference type="InterPro" id="IPR004268">
    <property type="entry name" value="MurJ"/>
</dbReference>
<dbReference type="GO" id="GO:0008360">
    <property type="term" value="P:regulation of cell shape"/>
    <property type="evidence" value="ECO:0007669"/>
    <property type="project" value="UniProtKB-UniRule"/>
</dbReference>
<keyword evidence="10" id="KW-0997">Cell inner membrane</keyword>
<dbReference type="EMBL" id="VMKP01000003">
    <property type="protein sequence ID" value="TVO64481.1"/>
    <property type="molecule type" value="Genomic_DNA"/>
</dbReference>
<dbReference type="PIRSF" id="PIRSF002869">
    <property type="entry name" value="MviN"/>
    <property type="match status" value="1"/>
</dbReference>
<evidence type="ECO:0000313" key="13">
    <source>
        <dbReference type="Proteomes" id="UP000316688"/>
    </source>
</evidence>
<feature type="transmembrane region" description="Helical" evidence="10">
    <location>
        <begin position="36"/>
        <end position="55"/>
    </location>
</feature>
<dbReference type="AlphaFoldDB" id="A0A557RH31"/>
<keyword evidence="2 10" id="KW-1003">Cell membrane</keyword>
<evidence type="ECO:0000256" key="2">
    <source>
        <dbReference type="ARBA" id="ARBA00022475"/>
    </source>
</evidence>
<evidence type="ECO:0000256" key="5">
    <source>
        <dbReference type="ARBA" id="ARBA00022984"/>
    </source>
</evidence>
<comment type="caution">
    <text evidence="12">The sequence shown here is derived from an EMBL/GenBank/DDBJ whole genome shotgun (WGS) entry which is preliminary data.</text>
</comment>
<evidence type="ECO:0000256" key="9">
    <source>
        <dbReference type="ARBA" id="ARBA00061532"/>
    </source>
</evidence>
<keyword evidence="7 10" id="KW-0472">Membrane</keyword>
<feature type="transmembrane region" description="Helical" evidence="10">
    <location>
        <begin position="463"/>
        <end position="487"/>
    </location>
</feature>
<dbReference type="CDD" id="cd13123">
    <property type="entry name" value="MATE_MurJ_like"/>
    <property type="match status" value="1"/>
</dbReference>
<dbReference type="GO" id="GO:0015648">
    <property type="term" value="F:lipid-linked peptidoglycan transporter activity"/>
    <property type="evidence" value="ECO:0007669"/>
    <property type="project" value="UniProtKB-UniRule"/>
</dbReference>
<keyword evidence="10 11" id="KW-0961">Cell wall biogenesis/degradation</keyword>
<dbReference type="GO" id="GO:0034204">
    <property type="term" value="P:lipid translocation"/>
    <property type="evidence" value="ECO:0007669"/>
    <property type="project" value="TreeGrafter"/>
</dbReference>
<keyword evidence="6 10" id="KW-1133">Transmembrane helix</keyword>
<keyword evidence="3 10" id="KW-0812">Transmembrane</keyword>
<accession>A0A557RH31</accession>
<evidence type="ECO:0000256" key="3">
    <source>
        <dbReference type="ARBA" id="ARBA00022692"/>
    </source>
</evidence>
<gene>
    <name evidence="10 12" type="primary">murJ</name>
    <name evidence="12" type="ORF">FPL11_07440</name>
</gene>
<feature type="transmembrane region" description="Helical" evidence="10">
    <location>
        <begin position="323"/>
        <end position="344"/>
    </location>
</feature>
<evidence type="ECO:0000256" key="1">
    <source>
        <dbReference type="ARBA" id="ARBA00004651"/>
    </source>
</evidence>
<dbReference type="PANTHER" id="PTHR47019">
    <property type="entry name" value="LIPID II FLIPPASE MURJ"/>
    <property type="match status" value="1"/>
</dbReference>
<evidence type="ECO:0000256" key="10">
    <source>
        <dbReference type="HAMAP-Rule" id="MF_02078"/>
    </source>
</evidence>
<feature type="transmembrane region" description="Helical" evidence="10">
    <location>
        <begin position="196"/>
        <end position="219"/>
    </location>
</feature>
<name>A0A557RH31_9GAMM</name>
<evidence type="ECO:0000256" key="8">
    <source>
        <dbReference type="ARBA" id="ARBA00060041"/>
    </source>
</evidence>
<feature type="transmembrane region" description="Helical" evidence="10">
    <location>
        <begin position="284"/>
        <end position="302"/>
    </location>
</feature>
<evidence type="ECO:0000256" key="4">
    <source>
        <dbReference type="ARBA" id="ARBA00022960"/>
    </source>
</evidence>